<dbReference type="EMBL" id="OU892278">
    <property type="protein sequence ID" value="CAG9764713.1"/>
    <property type="molecule type" value="Genomic_DNA"/>
</dbReference>
<evidence type="ECO:0000256" key="13">
    <source>
        <dbReference type="ARBA" id="ARBA00093307"/>
    </source>
</evidence>
<evidence type="ECO:0000313" key="15">
    <source>
        <dbReference type="EMBL" id="CAG9764713.1"/>
    </source>
</evidence>
<evidence type="ECO:0000256" key="6">
    <source>
        <dbReference type="ARBA" id="ARBA00022454"/>
    </source>
</evidence>
<evidence type="ECO:0000256" key="5">
    <source>
        <dbReference type="ARBA" id="ARBA00016738"/>
    </source>
</evidence>
<dbReference type="GO" id="GO:0006364">
    <property type="term" value="P:rRNA processing"/>
    <property type="evidence" value="ECO:0007669"/>
    <property type="project" value="UniProtKB-KW"/>
</dbReference>
<evidence type="ECO:0000256" key="4">
    <source>
        <dbReference type="ARBA" id="ARBA00007869"/>
    </source>
</evidence>
<keyword evidence="11" id="KW-0175">Coiled coil</keyword>
<gene>
    <name evidence="15" type="ORF">CEUTPL_LOCUS5345</name>
</gene>
<evidence type="ECO:0000256" key="3">
    <source>
        <dbReference type="ARBA" id="ARBA00004604"/>
    </source>
</evidence>
<comment type="subcellular location">
    <subcellularLocation>
        <location evidence="2">Chromosome</location>
    </subcellularLocation>
    <subcellularLocation>
        <location evidence="3">Nucleus</location>
        <location evidence="3">Nucleolus</location>
    </subcellularLocation>
</comment>
<proteinExistence type="inferred from homology"/>
<accession>A0A9N9MI39</accession>
<protein>
    <recommendedName>
        <fullName evidence="5">Coiled-coil domain-containing protein 86</fullName>
    </recommendedName>
</protein>
<dbReference type="InterPro" id="IPR005579">
    <property type="entry name" value="Cgr1-like"/>
</dbReference>
<evidence type="ECO:0000256" key="1">
    <source>
        <dbReference type="ARBA" id="ARBA00004090"/>
    </source>
</evidence>
<evidence type="ECO:0000256" key="14">
    <source>
        <dbReference type="SAM" id="MobiDB-lite"/>
    </source>
</evidence>
<keyword evidence="12" id="KW-0539">Nucleus</keyword>
<dbReference type="Pfam" id="PF03879">
    <property type="entry name" value="Cgr1"/>
    <property type="match status" value="1"/>
</dbReference>
<keyword evidence="6" id="KW-0158">Chromosome</keyword>
<feature type="compositionally biased region" description="Basic and acidic residues" evidence="14">
    <location>
        <begin position="97"/>
        <end position="112"/>
    </location>
</feature>
<feature type="region of interest" description="Disordered" evidence="14">
    <location>
        <begin position="97"/>
        <end position="138"/>
    </location>
</feature>
<reference evidence="15" key="1">
    <citation type="submission" date="2022-01" db="EMBL/GenBank/DDBJ databases">
        <authorList>
            <person name="King R."/>
        </authorList>
    </citation>
    <scope>NUCLEOTIDE SEQUENCE</scope>
</reference>
<organism evidence="15 16">
    <name type="scientific">Ceutorhynchus assimilis</name>
    <name type="common">cabbage seed weevil</name>
    <dbReference type="NCBI Taxonomy" id="467358"/>
    <lineage>
        <taxon>Eukaryota</taxon>
        <taxon>Metazoa</taxon>
        <taxon>Ecdysozoa</taxon>
        <taxon>Arthropoda</taxon>
        <taxon>Hexapoda</taxon>
        <taxon>Insecta</taxon>
        <taxon>Pterygota</taxon>
        <taxon>Neoptera</taxon>
        <taxon>Endopterygota</taxon>
        <taxon>Coleoptera</taxon>
        <taxon>Polyphaga</taxon>
        <taxon>Cucujiformia</taxon>
        <taxon>Curculionidae</taxon>
        <taxon>Ceutorhynchinae</taxon>
        <taxon>Ceutorhynchus</taxon>
    </lineage>
</organism>
<feature type="region of interest" description="Disordered" evidence="14">
    <location>
        <begin position="1"/>
        <end position="64"/>
    </location>
</feature>
<dbReference type="AlphaFoldDB" id="A0A9N9MI39"/>
<keyword evidence="16" id="KW-1185">Reference proteome</keyword>
<feature type="compositionally biased region" description="Basic and acidic residues" evidence="14">
    <location>
        <begin position="1"/>
        <end position="15"/>
    </location>
</feature>
<keyword evidence="7" id="KW-0690">Ribosome biogenesis</keyword>
<evidence type="ECO:0000256" key="10">
    <source>
        <dbReference type="ARBA" id="ARBA00022934"/>
    </source>
</evidence>
<comment type="function">
    <text evidence="13">Required for proper chromosome segregation during mitosis and error-free mitotic progression.</text>
</comment>
<feature type="compositionally biased region" description="Basic and acidic residues" evidence="14">
    <location>
        <begin position="120"/>
        <end position="131"/>
    </location>
</feature>
<keyword evidence="8" id="KW-0698">rRNA processing</keyword>
<feature type="compositionally biased region" description="Basic and acidic residues" evidence="14">
    <location>
        <begin position="22"/>
        <end position="31"/>
    </location>
</feature>
<dbReference type="PANTHER" id="PTHR13557">
    <property type="entry name" value="COILED-COIL DOMAIN-CONTAINING PROTEIN 86"/>
    <property type="match status" value="1"/>
</dbReference>
<dbReference type="OrthoDB" id="277961at2759"/>
<name>A0A9N9MI39_9CUCU</name>
<evidence type="ECO:0000313" key="16">
    <source>
        <dbReference type="Proteomes" id="UP001152799"/>
    </source>
</evidence>
<dbReference type="GO" id="GO:0005730">
    <property type="term" value="C:nucleolus"/>
    <property type="evidence" value="ECO:0007669"/>
    <property type="project" value="UniProtKB-SubCell"/>
</dbReference>
<dbReference type="PANTHER" id="PTHR13557:SF1">
    <property type="entry name" value="COILED-COIL DOMAIN-CONTAINING PROTEIN 86"/>
    <property type="match status" value="1"/>
</dbReference>
<keyword evidence="10" id="KW-0164">Citrullination</keyword>
<evidence type="ECO:0000256" key="7">
    <source>
        <dbReference type="ARBA" id="ARBA00022517"/>
    </source>
</evidence>
<evidence type="ECO:0000256" key="2">
    <source>
        <dbReference type="ARBA" id="ARBA00004286"/>
    </source>
</evidence>
<keyword evidence="9" id="KW-0597">Phosphoprotein</keyword>
<comment type="function">
    <text evidence="1">Involved in nucleolar integrity and required for processing of the pre-rRNA for the 60S ribosome subunit.</text>
</comment>
<dbReference type="Proteomes" id="UP001152799">
    <property type="component" value="Chromosome 2"/>
</dbReference>
<dbReference type="InterPro" id="IPR026570">
    <property type="entry name" value="CCDC86"/>
</dbReference>
<evidence type="ECO:0000256" key="11">
    <source>
        <dbReference type="ARBA" id="ARBA00023054"/>
    </source>
</evidence>
<sequence length="163" mass="19136">MSAKNETPKVIRMEDILGDTKNANKNEENDTKTTTTKQKQKPKAVQSVPIPKGKPKSGRVWKSEKKKFSSIIKTRGLKSSFEKKQALREKLQKIKEASRERIAQKKEEAEMKKQRRRDNLKKQEENRKKSEIVQVITNTKKLKNMKRKQLRYIEKRDTTVVSK</sequence>
<evidence type="ECO:0000256" key="12">
    <source>
        <dbReference type="ARBA" id="ARBA00023242"/>
    </source>
</evidence>
<comment type="similarity">
    <text evidence="4">Belongs to the CGR1 family.</text>
</comment>
<dbReference type="GO" id="GO:0005694">
    <property type="term" value="C:chromosome"/>
    <property type="evidence" value="ECO:0007669"/>
    <property type="project" value="UniProtKB-SubCell"/>
</dbReference>
<evidence type="ECO:0000256" key="9">
    <source>
        <dbReference type="ARBA" id="ARBA00022553"/>
    </source>
</evidence>
<evidence type="ECO:0000256" key="8">
    <source>
        <dbReference type="ARBA" id="ARBA00022552"/>
    </source>
</evidence>